<comment type="caution">
    <text evidence="2">The sequence shown here is derived from an EMBL/GenBank/DDBJ whole genome shotgun (WGS) entry which is preliminary data.</text>
</comment>
<dbReference type="Proteomes" id="UP000724874">
    <property type="component" value="Unassembled WGS sequence"/>
</dbReference>
<feature type="region of interest" description="Disordered" evidence="1">
    <location>
        <begin position="363"/>
        <end position="382"/>
    </location>
</feature>
<keyword evidence="3" id="KW-1185">Reference proteome</keyword>
<evidence type="ECO:0000313" key="2">
    <source>
        <dbReference type="EMBL" id="KAF8914148.1"/>
    </source>
</evidence>
<proteinExistence type="predicted"/>
<reference evidence="2" key="1">
    <citation type="submission" date="2020-11" db="EMBL/GenBank/DDBJ databases">
        <authorList>
            <consortium name="DOE Joint Genome Institute"/>
            <person name="Ahrendt S."/>
            <person name="Riley R."/>
            <person name="Andreopoulos W."/>
            <person name="LaButti K."/>
            <person name="Pangilinan J."/>
            <person name="Ruiz-duenas F.J."/>
            <person name="Barrasa J.M."/>
            <person name="Sanchez-Garcia M."/>
            <person name="Camarero S."/>
            <person name="Miyauchi S."/>
            <person name="Serrano A."/>
            <person name="Linde D."/>
            <person name="Babiker R."/>
            <person name="Drula E."/>
            <person name="Ayuso-Fernandez I."/>
            <person name="Pacheco R."/>
            <person name="Padilla G."/>
            <person name="Ferreira P."/>
            <person name="Barriuso J."/>
            <person name="Kellner H."/>
            <person name="Castanera R."/>
            <person name="Alfaro M."/>
            <person name="Ramirez L."/>
            <person name="Pisabarro A.G."/>
            <person name="Kuo A."/>
            <person name="Tritt A."/>
            <person name="Lipzen A."/>
            <person name="He G."/>
            <person name="Yan M."/>
            <person name="Ng V."/>
            <person name="Cullen D."/>
            <person name="Martin F."/>
            <person name="Rosso M.-N."/>
            <person name="Henrissat B."/>
            <person name="Hibbett D."/>
            <person name="Martinez A.T."/>
            <person name="Grigoriev I.V."/>
        </authorList>
    </citation>
    <scope>NUCLEOTIDE SEQUENCE</scope>
    <source>
        <strain evidence="2">AH 44721</strain>
    </source>
</reference>
<accession>A0A9P5TV87</accession>
<gene>
    <name evidence="2" type="ORF">CPB84DRAFT_1840889</name>
</gene>
<evidence type="ECO:0000313" key="3">
    <source>
        <dbReference type="Proteomes" id="UP000724874"/>
    </source>
</evidence>
<evidence type="ECO:0000256" key="1">
    <source>
        <dbReference type="SAM" id="MobiDB-lite"/>
    </source>
</evidence>
<dbReference type="AlphaFoldDB" id="A0A9P5TV87"/>
<dbReference type="OrthoDB" id="19657at2759"/>
<name>A0A9P5TV87_GYMJU</name>
<feature type="compositionally biased region" description="Polar residues" evidence="1">
    <location>
        <begin position="458"/>
        <end position="474"/>
    </location>
</feature>
<protein>
    <submittedName>
        <fullName evidence="2">Alpha/beta-hydrolase</fullName>
    </submittedName>
</protein>
<feature type="region of interest" description="Disordered" evidence="1">
    <location>
        <begin position="441"/>
        <end position="474"/>
    </location>
</feature>
<dbReference type="EMBL" id="JADNYJ010000001">
    <property type="protein sequence ID" value="KAF8914148.1"/>
    <property type="molecule type" value="Genomic_DNA"/>
</dbReference>
<dbReference type="SUPFAM" id="SSF53474">
    <property type="entry name" value="alpha/beta-Hydrolases"/>
    <property type="match status" value="1"/>
</dbReference>
<dbReference type="Gene3D" id="3.40.50.1820">
    <property type="entry name" value="alpha/beta hydrolase"/>
    <property type="match status" value="1"/>
</dbReference>
<organism evidence="2 3">
    <name type="scientific">Gymnopilus junonius</name>
    <name type="common">Spectacular rustgill mushroom</name>
    <name type="synonym">Gymnopilus spectabilis subsp. junonius</name>
    <dbReference type="NCBI Taxonomy" id="109634"/>
    <lineage>
        <taxon>Eukaryota</taxon>
        <taxon>Fungi</taxon>
        <taxon>Dikarya</taxon>
        <taxon>Basidiomycota</taxon>
        <taxon>Agaricomycotina</taxon>
        <taxon>Agaricomycetes</taxon>
        <taxon>Agaricomycetidae</taxon>
        <taxon>Agaricales</taxon>
        <taxon>Agaricineae</taxon>
        <taxon>Hymenogastraceae</taxon>
        <taxon>Gymnopilus</taxon>
    </lineage>
</organism>
<sequence length="474" mass="52962">MPTVDLHSKDDYASIYYTTNTPYCNVGGFDPEKPPIVILPPAFLDSTWTEAQMGDSRLNKNYNIIAFDMRSSGKSICRPSGRHDSWVDAADLAFCFQILHLPPSHILALEGTSVYCALRFAVLFPELCLSLTLVNVPAPSELKWIYQNIDELVHAACFSDDLEPFQQATFECIEFLFGPNSDADLVDDLVTFWETTMPPSQRVRTAETTSLYINRSPMDPEACSLITQPVLVIQGEKNELCPKKYAEALVEQLTGVPDGAVLYEVKGGRSMISVVPGNASIVNNVFFKFLGRLPHYRSDITPPTLSLRDRMKIALNRFSEITGMDITSLDPLSSLSFSCVTDEVMTAQTEILKHYQKGARDAFTPTAVEGSPPRRYSQRDREEWSYTEKSRLSINSKTISLHPDRINFDIERIHKSSLRSEIQSFQSSTTSGDAPLIKGAFSSINDKQNGKRLKSSKAIESQNINSSPSIRLRS</sequence>
<dbReference type="InterPro" id="IPR029058">
    <property type="entry name" value="AB_hydrolase_fold"/>
</dbReference>